<dbReference type="PRINTS" id="PR00463">
    <property type="entry name" value="EP450I"/>
</dbReference>
<keyword evidence="5 11" id="KW-0479">Metal-binding</keyword>
<comment type="cofactor">
    <cofactor evidence="11">
        <name>heme</name>
        <dbReference type="ChEBI" id="CHEBI:30413"/>
    </cofactor>
</comment>
<dbReference type="InterPro" id="IPR017972">
    <property type="entry name" value="Cyt_P450_CS"/>
</dbReference>
<evidence type="ECO:0000256" key="13">
    <source>
        <dbReference type="SAM" id="Phobius"/>
    </source>
</evidence>
<dbReference type="GO" id="GO:0016705">
    <property type="term" value="F:oxidoreductase activity, acting on paired donors, with incorporation or reduction of molecular oxygen"/>
    <property type="evidence" value="ECO:0007669"/>
    <property type="project" value="InterPro"/>
</dbReference>
<comment type="similarity">
    <text evidence="2 12">Belongs to the cytochrome P450 family.</text>
</comment>
<name>A0A7N0VEY6_KALFE</name>
<dbReference type="GO" id="GO:0004497">
    <property type="term" value="F:monooxygenase activity"/>
    <property type="evidence" value="ECO:0007669"/>
    <property type="project" value="UniProtKB-KW"/>
</dbReference>
<keyword evidence="6 13" id="KW-1133">Transmembrane helix</keyword>
<dbReference type="SUPFAM" id="SSF48264">
    <property type="entry name" value="Cytochrome P450"/>
    <property type="match status" value="1"/>
</dbReference>
<comment type="subcellular location">
    <subcellularLocation>
        <location evidence="1">Membrane</location>
    </subcellularLocation>
</comment>
<keyword evidence="7 12" id="KW-0560">Oxidoreductase</keyword>
<evidence type="ECO:0000256" key="1">
    <source>
        <dbReference type="ARBA" id="ARBA00004370"/>
    </source>
</evidence>
<evidence type="ECO:0000313" key="15">
    <source>
        <dbReference type="Proteomes" id="UP000594263"/>
    </source>
</evidence>
<dbReference type="Pfam" id="PF00067">
    <property type="entry name" value="p450"/>
    <property type="match status" value="1"/>
</dbReference>
<dbReference type="Gramene" id="Kaladp0630s0061.1.v1.1">
    <property type="protein sequence ID" value="Kaladp0630s0061.1.v1.1"/>
    <property type="gene ID" value="Kaladp0630s0061.v1.1"/>
</dbReference>
<keyword evidence="15" id="KW-1185">Reference proteome</keyword>
<evidence type="ECO:0000256" key="12">
    <source>
        <dbReference type="RuleBase" id="RU000461"/>
    </source>
</evidence>
<dbReference type="PANTHER" id="PTHR24282:SF255">
    <property type="entry name" value="CYTOCHROME P450 72A11-RELATED"/>
    <property type="match status" value="1"/>
</dbReference>
<protein>
    <recommendedName>
        <fullName evidence="16">Cytochrome P450</fullName>
    </recommendedName>
</protein>
<evidence type="ECO:0000256" key="5">
    <source>
        <dbReference type="ARBA" id="ARBA00022723"/>
    </source>
</evidence>
<dbReference type="Proteomes" id="UP000594263">
    <property type="component" value="Unplaced"/>
</dbReference>
<dbReference type="InterPro" id="IPR002401">
    <property type="entry name" value="Cyt_P450_E_grp-I"/>
</dbReference>
<evidence type="ECO:0000313" key="14">
    <source>
        <dbReference type="EnsemblPlants" id="Kaladp0630s0061.1.v1.1"/>
    </source>
</evidence>
<organism evidence="14 15">
    <name type="scientific">Kalanchoe fedtschenkoi</name>
    <name type="common">Lavender scallops</name>
    <name type="synonym">South American air plant</name>
    <dbReference type="NCBI Taxonomy" id="63787"/>
    <lineage>
        <taxon>Eukaryota</taxon>
        <taxon>Viridiplantae</taxon>
        <taxon>Streptophyta</taxon>
        <taxon>Embryophyta</taxon>
        <taxon>Tracheophyta</taxon>
        <taxon>Spermatophyta</taxon>
        <taxon>Magnoliopsida</taxon>
        <taxon>eudicotyledons</taxon>
        <taxon>Gunneridae</taxon>
        <taxon>Pentapetalae</taxon>
        <taxon>Saxifragales</taxon>
        <taxon>Crassulaceae</taxon>
        <taxon>Kalanchoe</taxon>
    </lineage>
</organism>
<evidence type="ECO:0000256" key="8">
    <source>
        <dbReference type="ARBA" id="ARBA00023004"/>
    </source>
</evidence>
<sequence length="517" mass="59159">MEIVSATVIMVALITILVVWVWRVLNWLWIRPKVLERKLREQGLRGNSYRILFGDTNDGKRLVKEAISKPIGIFEDTASRILPQVDQCLKKYGKNSFLWMGPAPRINIMEPEMIREIFSKLDDFHKVAANPLTRLLLHGLTSHEGDQWAKHRKLLKPAFHLEKLMNMLPAFYTSCLEMMTKWEKLFADGGPCELDVWPYLQDMTSDAISRTAFGSSFREGKRIFERQRELADLVVEALKSVYIPGWRFLPTKMNRRMKELERDIRTSLGAIIHKKEMAMKAGEAASDDLLGILIESNHREIEENVSNHNVGLTLEEVIGECKIFYFAGQETTSTLLVWTMVVLSIHQEWQARARDEVLLIFGKEKPHLNGLNHLKIVTMIFHEVLRLYPPIATLNRSTQRETKLGRLTLPAGAQLSLPVAAIHRDPELWGQDAKEFKPERFADGVSKATQGQLNYFPFGWGPRICIGQNFAFLEAKMTLALMLQRFSFALSPSYTHAPYASATVHPQHGAHLTLHKL</sequence>
<dbReference type="PRINTS" id="PR00385">
    <property type="entry name" value="P450"/>
</dbReference>
<dbReference type="GO" id="GO:0016020">
    <property type="term" value="C:membrane"/>
    <property type="evidence" value="ECO:0007669"/>
    <property type="project" value="UniProtKB-SubCell"/>
</dbReference>
<dbReference type="PROSITE" id="PS00086">
    <property type="entry name" value="CYTOCHROME_P450"/>
    <property type="match status" value="1"/>
</dbReference>
<dbReference type="InterPro" id="IPR001128">
    <property type="entry name" value="Cyt_P450"/>
</dbReference>
<dbReference type="OMA" id="QCAFIMD"/>
<evidence type="ECO:0000256" key="10">
    <source>
        <dbReference type="ARBA" id="ARBA00023136"/>
    </source>
</evidence>
<dbReference type="PANTHER" id="PTHR24282">
    <property type="entry name" value="CYTOCHROME P450 FAMILY MEMBER"/>
    <property type="match status" value="1"/>
</dbReference>
<evidence type="ECO:0008006" key="16">
    <source>
        <dbReference type="Google" id="ProtNLM"/>
    </source>
</evidence>
<dbReference type="AlphaFoldDB" id="A0A7N0VEY6"/>
<dbReference type="InterPro" id="IPR050665">
    <property type="entry name" value="Cytochrome_P450_Monooxygen"/>
</dbReference>
<reference evidence="14" key="1">
    <citation type="submission" date="2021-01" db="UniProtKB">
        <authorList>
            <consortium name="EnsemblPlants"/>
        </authorList>
    </citation>
    <scope>IDENTIFICATION</scope>
</reference>
<keyword evidence="3 11" id="KW-0349">Heme</keyword>
<keyword evidence="4 13" id="KW-0812">Transmembrane</keyword>
<evidence type="ECO:0000256" key="11">
    <source>
        <dbReference type="PIRSR" id="PIRSR602401-1"/>
    </source>
</evidence>
<dbReference type="EnsemblPlants" id="Kaladp0630s0061.1.v1.1">
    <property type="protein sequence ID" value="Kaladp0630s0061.1.v1.1"/>
    <property type="gene ID" value="Kaladp0630s0061.v1.1"/>
</dbReference>
<evidence type="ECO:0000256" key="3">
    <source>
        <dbReference type="ARBA" id="ARBA00022617"/>
    </source>
</evidence>
<accession>A0A7N0VEY6</accession>
<dbReference type="Gene3D" id="1.10.630.10">
    <property type="entry name" value="Cytochrome P450"/>
    <property type="match status" value="1"/>
</dbReference>
<dbReference type="GO" id="GO:0005506">
    <property type="term" value="F:iron ion binding"/>
    <property type="evidence" value="ECO:0007669"/>
    <property type="project" value="InterPro"/>
</dbReference>
<dbReference type="GO" id="GO:0020037">
    <property type="term" value="F:heme binding"/>
    <property type="evidence" value="ECO:0007669"/>
    <property type="project" value="InterPro"/>
</dbReference>
<evidence type="ECO:0000256" key="7">
    <source>
        <dbReference type="ARBA" id="ARBA00023002"/>
    </source>
</evidence>
<evidence type="ECO:0000256" key="9">
    <source>
        <dbReference type="ARBA" id="ARBA00023033"/>
    </source>
</evidence>
<keyword evidence="9 12" id="KW-0503">Monooxygenase</keyword>
<evidence type="ECO:0000256" key="4">
    <source>
        <dbReference type="ARBA" id="ARBA00022692"/>
    </source>
</evidence>
<dbReference type="CDD" id="cd20642">
    <property type="entry name" value="CYP72"/>
    <property type="match status" value="1"/>
</dbReference>
<keyword evidence="8 11" id="KW-0408">Iron</keyword>
<feature type="binding site" description="axial binding residue" evidence="11">
    <location>
        <position position="465"/>
    </location>
    <ligand>
        <name>heme</name>
        <dbReference type="ChEBI" id="CHEBI:30413"/>
    </ligand>
    <ligandPart>
        <name>Fe</name>
        <dbReference type="ChEBI" id="CHEBI:18248"/>
    </ligandPart>
</feature>
<dbReference type="InterPro" id="IPR036396">
    <property type="entry name" value="Cyt_P450_sf"/>
</dbReference>
<evidence type="ECO:0000256" key="6">
    <source>
        <dbReference type="ARBA" id="ARBA00022989"/>
    </source>
</evidence>
<dbReference type="FunFam" id="1.10.630.10:FF:000029">
    <property type="entry name" value="Cytochrome P450 734A1"/>
    <property type="match status" value="1"/>
</dbReference>
<proteinExistence type="inferred from homology"/>
<feature type="transmembrane region" description="Helical" evidence="13">
    <location>
        <begin position="6"/>
        <end position="30"/>
    </location>
</feature>
<evidence type="ECO:0000256" key="2">
    <source>
        <dbReference type="ARBA" id="ARBA00010617"/>
    </source>
</evidence>
<keyword evidence="10 13" id="KW-0472">Membrane</keyword>